<comment type="caution">
    <text evidence="7">The sequence shown here is derived from an EMBL/GenBank/DDBJ whole genome shotgun (WGS) entry which is preliminary data.</text>
</comment>
<reference evidence="7" key="1">
    <citation type="submission" date="2021-01" db="EMBL/GenBank/DDBJ databases">
        <title>Whole genome shotgun sequence of Virgisporangium ochraceum NBRC 16418.</title>
        <authorList>
            <person name="Komaki H."/>
            <person name="Tamura T."/>
        </authorList>
    </citation>
    <scope>NUCLEOTIDE SEQUENCE</scope>
    <source>
        <strain evidence="7">NBRC 16418</strain>
    </source>
</reference>
<evidence type="ECO:0000313" key="7">
    <source>
        <dbReference type="EMBL" id="GIJ73523.1"/>
    </source>
</evidence>
<dbReference type="PANTHER" id="PTHR35807">
    <property type="entry name" value="TRANSCRIPTIONAL REGULATOR REDD-RELATED"/>
    <property type="match status" value="1"/>
</dbReference>
<dbReference type="InterPro" id="IPR003593">
    <property type="entry name" value="AAA+_ATPase"/>
</dbReference>
<dbReference type="PROSITE" id="PS51755">
    <property type="entry name" value="OMPR_PHOB"/>
    <property type="match status" value="1"/>
</dbReference>
<keyword evidence="2" id="KW-0805">Transcription regulation</keyword>
<dbReference type="SUPFAM" id="SSF52540">
    <property type="entry name" value="P-loop containing nucleoside triphosphate hydrolases"/>
    <property type="match status" value="1"/>
</dbReference>
<dbReference type="SMART" id="SM00028">
    <property type="entry name" value="TPR"/>
    <property type="match status" value="5"/>
</dbReference>
<dbReference type="Gene3D" id="3.40.50.300">
    <property type="entry name" value="P-loop containing nucleotide triphosphate hydrolases"/>
    <property type="match status" value="1"/>
</dbReference>
<dbReference type="GO" id="GO:0000160">
    <property type="term" value="P:phosphorelay signal transduction system"/>
    <property type="evidence" value="ECO:0007669"/>
    <property type="project" value="InterPro"/>
</dbReference>
<dbReference type="Pfam" id="PF00931">
    <property type="entry name" value="NB-ARC"/>
    <property type="match status" value="1"/>
</dbReference>
<organism evidence="7 8">
    <name type="scientific">Virgisporangium ochraceum</name>
    <dbReference type="NCBI Taxonomy" id="65505"/>
    <lineage>
        <taxon>Bacteria</taxon>
        <taxon>Bacillati</taxon>
        <taxon>Actinomycetota</taxon>
        <taxon>Actinomycetes</taxon>
        <taxon>Micromonosporales</taxon>
        <taxon>Micromonosporaceae</taxon>
        <taxon>Virgisporangium</taxon>
    </lineage>
</organism>
<evidence type="ECO:0000313" key="8">
    <source>
        <dbReference type="Proteomes" id="UP000635606"/>
    </source>
</evidence>
<dbReference type="RefSeq" id="WP_203933347.1">
    <property type="nucleotide sequence ID" value="NZ_BOPH01000117.1"/>
</dbReference>
<dbReference type="InterPro" id="IPR001867">
    <property type="entry name" value="OmpR/PhoB-type_DNA-bd"/>
</dbReference>
<dbReference type="InterPro" id="IPR002182">
    <property type="entry name" value="NB-ARC"/>
</dbReference>
<protein>
    <submittedName>
        <fullName evidence="7">SARP family transcriptional regulator</fullName>
    </submittedName>
</protein>
<dbReference type="Gene3D" id="1.10.10.10">
    <property type="entry name" value="Winged helix-like DNA-binding domain superfamily/Winged helix DNA-binding domain"/>
    <property type="match status" value="1"/>
</dbReference>
<dbReference type="InterPro" id="IPR005158">
    <property type="entry name" value="BTAD"/>
</dbReference>
<accession>A0A8J4A3G0</accession>
<dbReference type="CDD" id="cd15831">
    <property type="entry name" value="BTAD"/>
    <property type="match status" value="1"/>
</dbReference>
<dbReference type="Gene3D" id="1.25.40.10">
    <property type="entry name" value="Tetratricopeptide repeat domain"/>
    <property type="match status" value="3"/>
</dbReference>
<dbReference type="SMART" id="SM00862">
    <property type="entry name" value="Trans_reg_C"/>
    <property type="match status" value="1"/>
</dbReference>
<dbReference type="InterPro" id="IPR019734">
    <property type="entry name" value="TPR_rpt"/>
</dbReference>
<dbReference type="SUPFAM" id="SSF48452">
    <property type="entry name" value="TPR-like"/>
    <property type="match status" value="2"/>
</dbReference>
<dbReference type="AlphaFoldDB" id="A0A8J4A3G0"/>
<dbReference type="SMART" id="SM01043">
    <property type="entry name" value="BTAD"/>
    <property type="match status" value="1"/>
</dbReference>
<dbReference type="Pfam" id="PF00486">
    <property type="entry name" value="Trans_reg_C"/>
    <property type="match status" value="1"/>
</dbReference>
<evidence type="ECO:0000256" key="2">
    <source>
        <dbReference type="ARBA" id="ARBA00023015"/>
    </source>
</evidence>
<dbReference type="EMBL" id="BOPH01000117">
    <property type="protein sequence ID" value="GIJ73523.1"/>
    <property type="molecule type" value="Genomic_DNA"/>
</dbReference>
<dbReference type="PRINTS" id="PR00364">
    <property type="entry name" value="DISEASERSIST"/>
</dbReference>
<dbReference type="GO" id="GO:0043531">
    <property type="term" value="F:ADP binding"/>
    <property type="evidence" value="ECO:0007669"/>
    <property type="project" value="InterPro"/>
</dbReference>
<comment type="similarity">
    <text evidence="1">Belongs to the AfsR/DnrI/RedD regulatory family.</text>
</comment>
<dbReference type="InterPro" id="IPR016032">
    <property type="entry name" value="Sig_transdc_resp-reg_C-effctor"/>
</dbReference>
<dbReference type="InterPro" id="IPR036388">
    <property type="entry name" value="WH-like_DNA-bd_sf"/>
</dbReference>
<dbReference type="SMART" id="SM00382">
    <property type="entry name" value="AAA"/>
    <property type="match status" value="1"/>
</dbReference>
<evidence type="ECO:0000256" key="1">
    <source>
        <dbReference type="ARBA" id="ARBA00005820"/>
    </source>
</evidence>
<dbReference type="GO" id="GO:0003677">
    <property type="term" value="F:DNA binding"/>
    <property type="evidence" value="ECO:0007669"/>
    <property type="project" value="UniProtKB-UniRule"/>
</dbReference>
<name>A0A8J4A3G0_9ACTN</name>
<dbReference type="InterPro" id="IPR027417">
    <property type="entry name" value="P-loop_NTPase"/>
</dbReference>
<gene>
    <name evidence="7" type="ORF">Voc01_084400</name>
</gene>
<keyword evidence="8" id="KW-1185">Reference proteome</keyword>
<dbReference type="Proteomes" id="UP000635606">
    <property type="component" value="Unassembled WGS sequence"/>
</dbReference>
<dbReference type="PANTHER" id="PTHR35807:SF1">
    <property type="entry name" value="TRANSCRIPTIONAL REGULATOR REDD"/>
    <property type="match status" value="1"/>
</dbReference>
<feature type="domain" description="OmpR/PhoB-type" evidence="6">
    <location>
        <begin position="1"/>
        <end position="98"/>
    </location>
</feature>
<dbReference type="Pfam" id="PF03704">
    <property type="entry name" value="BTAD"/>
    <property type="match status" value="1"/>
</dbReference>
<evidence type="ECO:0000256" key="5">
    <source>
        <dbReference type="PROSITE-ProRule" id="PRU01091"/>
    </source>
</evidence>
<keyword evidence="4" id="KW-0804">Transcription</keyword>
<keyword evidence="3 5" id="KW-0238">DNA-binding</keyword>
<proteinExistence type="inferred from homology"/>
<evidence type="ECO:0000256" key="4">
    <source>
        <dbReference type="ARBA" id="ARBA00023163"/>
    </source>
</evidence>
<dbReference type="SUPFAM" id="SSF46894">
    <property type="entry name" value="C-terminal effector domain of the bipartite response regulators"/>
    <property type="match status" value="1"/>
</dbReference>
<evidence type="ECO:0000259" key="6">
    <source>
        <dbReference type="PROSITE" id="PS51755"/>
    </source>
</evidence>
<sequence length="1004" mass="106350">MEHGLSVVLLGAVTVRKGPATVPLHGPRQLRLLAALALDVGHVVTVDRLIDVVWPLDPPVTARRQVQDLVSRLRRDLVAAGCPGAVVRTVESGYLLDLPAEAVDASAFASKVAAARSIRDRDPQSAARELREALGWWQGEALAGLDCPALAPARVRLADLWLTASELRMDIELGLGRYHQILDELAALVQANPAHERLTIHYMRCLDLAGRPADALTAFHALRRHLDDGFGMRPGPETQSVYDAIAFRRAASPAAPAPPALVPAQLPPPPGCFAGRTAESATLTAWVRNPDRRTAVVIVGAGGVGKTALALSCCHGLTDDFPDGQLYADLRGWSVGGAVDADSVLRRFLGALGVDRDRVPADPDEAAGLYRSVLARRRVLILLDNAASAAQVRPLLPAGRSVVVVTSRNDLAGLVAREGARELRLDALAGGEAVDLLRAVIGAGRVDREHAVAVELAGLCSHLPLALRIAAAQVAAAPDRSLASYVARLRSGDALSILDLDDGPGSLRAIFRDSYLSAPPPARAMFRLLGTLPTVDFATASTAAAADLPVDAATDLLDLLVAAHLVRRRDGRYSMHDLLRAYAEETAQAEAGPGDRAGALRRLLDHYLTHADAAVRSLYPGRLRLPDKDSTPAALPDRVTASAWLNDEYANLVAAVVRAAAGEFAEYSWRLIDALRGFFPSRLDLTQARAAAAAALSAADRAGERHGAVIAHLCLAEISMESGDHPSMGTHLQESLRLAESVGWLDAQITIHGNYGAVLATQLELVAAEYHLGRGVALQQGYERMRPALLTNLGATLTLLGRFDEAAALKRTALEMYRRSGEREAQAQVLGTLADIECQRGRADLGRALAEEAAGILRELDAPRSEAVVLRTLAMVHSEAGRSADALACVTRALELAELCGNPQLIATVRTALGTVLVRGGRPQEAAEHFRLAIAVGSQSTWRTDPRQGLATALLALGDLDGARDHAQRALEFADRARAVVLSAAARATLDAVEAEAGAVGSPA</sequence>
<feature type="DNA-binding region" description="OmpR/PhoB-type" evidence="5">
    <location>
        <begin position="1"/>
        <end position="98"/>
    </location>
</feature>
<evidence type="ECO:0000256" key="3">
    <source>
        <dbReference type="ARBA" id="ARBA00023125"/>
    </source>
</evidence>
<dbReference type="InterPro" id="IPR011990">
    <property type="entry name" value="TPR-like_helical_dom_sf"/>
</dbReference>
<dbReference type="GO" id="GO:0006355">
    <property type="term" value="P:regulation of DNA-templated transcription"/>
    <property type="evidence" value="ECO:0007669"/>
    <property type="project" value="InterPro"/>
</dbReference>
<dbReference type="Pfam" id="PF13424">
    <property type="entry name" value="TPR_12"/>
    <property type="match status" value="2"/>
</dbReference>
<dbReference type="InterPro" id="IPR051677">
    <property type="entry name" value="AfsR-DnrI-RedD_regulator"/>
</dbReference>